<reference evidence="2 3" key="1">
    <citation type="submission" date="2017-03" db="EMBL/GenBank/DDBJ databases">
        <title>Genome of the blue death feigning beetle - Asbolus verrucosus.</title>
        <authorList>
            <person name="Rider S.D."/>
        </authorList>
    </citation>
    <scope>NUCLEOTIDE SEQUENCE [LARGE SCALE GENOMIC DNA]</scope>
    <source>
        <strain evidence="2">Butters</strain>
        <tissue evidence="2">Head and leg muscle</tissue>
    </source>
</reference>
<organism evidence="2 3">
    <name type="scientific">Asbolus verrucosus</name>
    <name type="common">Desert ironclad beetle</name>
    <dbReference type="NCBI Taxonomy" id="1661398"/>
    <lineage>
        <taxon>Eukaryota</taxon>
        <taxon>Metazoa</taxon>
        <taxon>Ecdysozoa</taxon>
        <taxon>Arthropoda</taxon>
        <taxon>Hexapoda</taxon>
        <taxon>Insecta</taxon>
        <taxon>Pterygota</taxon>
        <taxon>Neoptera</taxon>
        <taxon>Endopterygota</taxon>
        <taxon>Coleoptera</taxon>
        <taxon>Polyphaga</taxon>
        <taxon>Cucujiformia</taxon>
        <taxon>Tenebrionidae</taxon>
        <taxon>Pimeliinae</taxon>
        <taxon>Asbolus</taxon>
    </lineage>
</organism>
<comment type="caution">
    <text evidence="2">The sequence shown here is derived from an EMBL/GenBank/DDBJ whole genome shotgun (WGS) entry which is preliminary data.</text>
</comment>
<dbReference type="Proteomes" id="UP000292052">
    <property type="component" value="Unassembled WGS sequence"/>
</dbReference>
<gene>
    <name evidence="2" type="ORF">BDFB_014277</name>
</gene>
<proteinExistence type="predicted"/>
<feature type="non-terminal residue" evidence="2">
    <location>
        <position position="1"/>
    </location>
</feature>
<accession>A0A482W1V0</accession>
<name>A0A482W1V0_ASBVE</name>
<evidence type="ECO:0000256" key="1">
    <source>
        <dbReference type="SAM" id="MobiDB-lite"/>
    </source>
</evidence>
<protein>
    <submittedName>
        <fullName evidence="2">Uncharacterized protein</fullName>
    </submittedName>
</protein>
<dbReference type="AlphaFoldDB" id="A0A482W1V0"/>
<evidence type="ECO:0000313" key="2">
    <source>
        <dbReference type="EMBL" id="RZC38607.1"/>
    </source>
</evidence>
<dbReference type="Gene3D" id="2.40.70.10">
    <property type="entry name" value="Acid Proteases"/>
    <property type="match status" value="1"/>
</dbReference>
<evidence type="ECO:0000313" key="3">
    <source>
        <dbReference type="Proteomes" id="UP000292052"/>
    </source>
</evidence>
<dbReference type="InterPro" id="IPR021109">
    <property type="entry name" value="Peptidase_aspartic_dom_sf"/>
</dbReference>
<feature type="compositionally biased region" description="Polar residues" evidence="1">
    <location>
        <begin position="259"/>
        <end position="269"/>
    </location>
</feature>
<sequence>DSLTEPESHHRHPMVEQFPQGIDLRLANEILRTGDFYNVDNALEVAEKYEVIIGRQMLPALLEVNHILVDVSGDILRKFGKITIRFSLGSTVQIEHDFIVWGGDLEFAGDGLLGLDFLDKFKPVLDFKNDILSLRGHNLTLHDDRSIPRHPVIDNNNQAGEAKFDTEGTGNIGGIRRFGGGPRQGNALQCRSTEGRLREERVASLLLDRDKKVIRNPFPQGESQSDGTTCSFLSHKGCQAVYGKPETNSPKESFDFKDNNSSQSSKSAK</sequence>
<dbReference type="EMBL" id="QDEB01041641">
    <property type="protein sequence ID" value="RZC38607.1"/>
    <property type="molecule type" value="Genomic_DNA"/>
</dbReference>
<keyword evidence="3" id="KW-1185">Reference proteome</keyword>
<feature type="region of interest" description="Disordered" evidence="1">
    <location>
        <begin position="243"/>
        <end position="269"/>
    </location>
</feature>
<dbReference type="STRING" id="1661398.A0A482W1V0"/>